<feature type="transmembrane region" description="Helical" evidence="7">
    <location>
        <begin position="245"/>
        <end position="265"/>
    </location>
</feature>
<dbReference type="PANTHER" id="PTHR30477">
    <property type="entry name" value="ABC-TRANSPORTER METAL-BINDING PROTEIN"/>
    <property type="match status" value="1"/>
</dbReference>
<protein>
    <submittedName>
        <fullName evidence="8">Manganese transport system membrane protein MntC</fullName>
    </submittedName>
</protein>
<keyword evidence="3 6" id="KW-0812">Transmembrane</keyword>
<evidence type="ECO:0000256" key="3">
    <source>
        <dbReference type="ARBA" id="ARBA00022692"/>
    </source>
</evidence>
<accession>A0A098B0P6</accession>
<evidence type="ECO:0000256" key="4">
    <source>
        <dbReference type="ARBA" id="ARBA00022989"/>
    </source>
</evidence>
<dbReference type="CDD" id="cd06550">
    <property type="entry name" value="TM_ABC_iron-siderophores_like"/>
    <property type="match status" value="1"/>
</dbReference>
<evidence type="ECO:0000256" key="6">
    <source>
        <dbReference type="RuleBase" id="RU003943"/>
    </source>
</evidence>
<comment type="similarity">
    <text evidence="2 6">Belongs to the ABC-3 integral membrane protein family.</text>
</comment>
<feature type="transmembrane region" description="Helical" evidence="7">
    <location>
        <begin position="221"/>
        <end position="239"/>
    </location>
</feature>
<dbReference type="SUPFAM" id="SSF81345">
    <property type="entry name" value="ABC transporter involved in vitamin B12 uptake, BtuC"/>
    <property type="match status" value="1"/>
</dbReference>
<dbReference type="GO" id="GO:0043190">
    <property type="term" value="C:ATP-binding cassette (ABC) transporter complex"/>
    <property type="evidence" value="ECO:0007669"/>
    <property type="project" value="InterPro"/>
</dbReference>
<gene>
    <name evidence="8" type="ORF">DPCES_2028</name>
</gene>
<dbReference type="AlphaFoldDB" id="A0A098B0P6"/>
<dbReference type="Gene3D" id="1.10.3470.10">
    <property type="entry name" value="ABC transporter involved in vitamin B12 uptake, BtuC"/>
    <property type="match status" value="1"/>
</dbReference>
<feature type="transmembrane region" description="Helical" evidence="7">
    <location>
        <begin position="94"/>
        <end position="115"/>
    </location>
</feature>
<dbReference type="InterPro" id="IPR037294">
    <property type="entry name" value="ABC_BtuC-like"/>
</dbReference>
<dbReference type="EMBL" id="LK996017">
    <property type="protein sequence ID" value="CDX01915.1"/>
    <property type="molecule type" value="Genomic_DNA"/>
</dbReference>
<evidence type="ECO:0000313" key="8">
    <source>
        <dbReference type="EMBL" id="CDX01915.1"/>
    </source>
</evidence>
<evidence type="ECO:0000256" key="2">
    <source>
        <dbReference type="ARBA" id="ARBA00008034"/>
    </source>
</evidence>
<comment type="subcellular location">
    <subcellularLocation>
        <location evidence="6">Cell membrane</location>
        <topology evidence="6">Multi-pass membrane protein</topology>
    </subcellularLocation>
    <subcellularLocation>
        <location evidence="1">Membrane</location>
        <topology evidence="1">Multi-pass membrane protein</topology>
    </subcellularLocation>
</comment>
<dbReference type="PATRIC" id="fig|49338.4.peg.2185"/>
<feature type="transmembrane region" description="Helical" evidence="7">
    <location>
        <begin position="12"/>
        <end position="36"/>
    </location>
</feature>
<name>A0A098B0P6_DESHA</name>
<feature type="transmembrane region" description="Helical" evidence="7">
    <location>
        <begin position="56"/>
        <end position="82"/>
    </location>
</feature>
<keyword evidence="4 7" id="KW-1133">Transmembrane helix</keyword>
<evidence type="ECO:0000256" key="1">
    <source>
        <dbReference type="ARBA" id="ARBA00004141"/>
    </source>
</evidence>
<feature type="transmembrane region" description="Helical" evidence="7">
    <location>
        <begin position="135"/>
        <end position="153"/>
    </location>
</feature>
<sequence length="285" mass="30344">MHLLIEPLQYAFMQRALIGTIAVAVLTAVVGTFVILRRLAFIGEGLAHGSLAGLAIGYLLGWNLYIAGNIYTIGLALFIGALHEKAKVSLDTAIGILFSTSMALGVALISSLKFYSSNLTGYLFGSVLSIGSLDLMIIVGSTCVILAILAVFYKEFVYYAFDPEMAEVTGLPRARLHYAMLAMIAVTVVVASQTVGIILVTALLTIPAASAFQWTHSLKKLVLLSVFFGLISAILGLYLSYYLNVASGASIALTAAVIFLLSFLCSPKRVSLGRSFGRVKTSEKG</sequence>
<dbReference type="GO" id="GO:0055085">
    <property type="term" value="P:transmembrane transport"/>
    <property type="evidence" value="ECO:0007669"/>
    <property type="project" value="InterPro"/>
</dbReference>
<dbReference type="GO" id="GO:0010043">
    <property type="term" value="P:response to zinc ion"/>
    <property type="evidence" value="ECO:0007669"/>
    <property type="project" value="TreeGrafter"/>
</dbReference>
<reference evidence="8" key="1">
    <citation type="submission" date="2014-07" db="EMBL/GenBank/DDBJ databases">
        <authorList>
            <person name="Hornung V.Bastian."/>
        </authorList>
    </citation>
    <scope>NUCLEOTIDE SEQUENCE</scope>
    <source>
        <strain evidence="8">PCE-S</strain>
    </source>
</reference>
<dbReference type="InterPro" id="IPR001626">
    <property type="entry name" value="ABC_TroCD"/>
</dbReference>
<dbReference type="RefSeq" id="WP_018211538.1">
    <property type="nucleotide sequence ID" value="NZ_LK996017.1"/>
</dbReference>
<evidence type="ECO:0000256" key="5">
    <source>
        <dbReference type="ARBA" id="ARBA00023136"/>
    </source>
</evidence>
<keyword evidence="6" id="KW-0813">Transport</keyword>
<organism evidence="8">
    <name type="scientific">Desulfitobacterium hafniense</name>
    <name type="common">Desulfitobacterium frappieri</name>
    <dbReference type="NCBI Taxonomy" id="49338"/>
    <lineage>
        <taxon>Bacteria</taxon>
        <taxon>Bacillati</taxon>
        <taxon>Bacillota</taxon>
        <taxon>Clostridia</taxon>
        <taxon>Eubacteriales</taxon>
        <taxon>Desulfitobacteriaceae</taxon>
        <taxon>Desulfitobacterium</taxon>
    </lineage>
</organism>
<proteinExistence type="inferred from homology"/>
<dbReference type="Pfam" id="PF00950">
    <property type="entry name" value="ABC-3"/>
    <property type="match status" value="1"/>
</dbReference>
<dbReference type="PANTHER" id="PTHR30477:SF0">
    <property type="entry name" value="METAL TRANSPORT SYSTEM MEMBRANE PROTEIN TM_0125-RELATED"/>
    <property type="match status" value="1"/>
</dbReference>
<keyword evidence="5 7" id="KW-0472">Membrane</keyword>
<evidence type="ECO:0000256" key="7">
    <source>
        <dbReference type="SAM" id="Phobius"/>
    </source>
</evidence>